<reference evidence="2 3" key="1">
    <citation type="submission" date="2019-05" db="EMBL/GenBank/DDBJ databases">
        <title>Mumia sp. nov., isolated from the intestinal contents of plateau pika (Ochotona curzoniae) in the Qinghai-Tibet plateau of China.</title>
        <authorList>
            <person name="Tian Z."/>
        </authorList>
    </citation>
    <scope>NUCLEOTIDE SEQUENCE [LARGE SCALE GENOMIC DNA]</scope>
    <source>
        <strain evidence="3">527</strain>
    </source>
</reference>
<comment type="caution">
    <text evidence="2">The sequence shown here is derived from an EMBL/GenBank/DDBJ whole genome shotgun (WGS) entry which is preliminary data.</text>
</comment>
<sequence>MTVRVGGVLQQSVWASLVSDDAQVIRDWLLRLGFAEDLLIPGERVDAIHHCQLDWPEGGRILLSSTGERPTPCQPGTASLQVVTADPDAVLARAISLEATVVHEIVDQTDYPSRDFTVADPDGNHWTFATFAG</sequence>
<accession>A0A5C4MD96</accession>
<proteinExistence type="predicted"/>
<dbReference type="AlphaFoldDB" id="A0A5C4MD96"/>
<gene>
    <name evidence="2" type="ORF">FHE65_32060</name>
</gene>
<name>A0A5C4MD96_9ACTN</name>
<dbReference type="InterPro" id="IPR037523">
    <property type="entry name" value="VOC_core"/>
</dbReference>
<evidence type="ECO:0000259" key="1">
    <source>
        <dbReference type="PROSITE" id="PS51819"/>
    </source>
</evidence>
<dbReference type="Gene3D" id="3.30.720.120">
    <property type="match status" value="1"/>
</dbReference>
<feature type="domain" description="VOC" evidence="1">
    <location>
        <begin position="11"/>
        <end position="131"/>
    </location>
</feature>
<dbReference type="Gene3D" id="3.30.720.110">
    <property type="match status" value="1"/>
</dbReference>
<protein>
    <submittedName>
        <fullName evidence="2">Glyoxalase</fullName>
    </submittedName>
</protein>
<dbReference type="Proteomes" id="UP000306740">
    <property type="component" value="Unassembled WGS sequence"/>
</dbReference>
<dbReference type="SUPFAM" id="SSF54593">
    <property type="entry name" value="Glyoxalase/Bleomycin resistance protein/Dihydroxybiphenyl dioxygenase"/>
    <property type="match status" value="1"/>
</dbReference>
<dbReference type="PROSITE" id="PS51819">
    <property type="entry name" value="VOC"/>
    <property type="match status" value="1"/>
</dbReference>
<organism evidence="2 3">
    <name type="scientific">Mumia zhuanghuii</name>
    <dbReference type="NCBI Taxonomy" id="2585211"/>
    <lineage>
        <taxon>Bacteria</taxon>
        <taxon>Bacillati</taxon>
        <taxon>Actinomycetota</taxon>
        <taxon>Actinomycetes</taxon>
        <taxon>Propionibacteriales</taxon>
        <taxon>Nocardioidaceae</taxon>
        <taxon>Mumia</taxon>
    </lineage>
</organism>
<evidence type="ECO:0000313" key="2">
    <source>
        <dbReference type="EMBL" id="TNC31307.1"/>
    </source>
</evidence>
<dbReference type="EMBL" id="VDFR01000206">
    <property type="protein sequence ID" value="TNC31307.1"/>
    <property type="molecule type" value="Genomic_DNA"/>
</dbReference>
<dbReference type="OrthoDB" id="9809391at2"/>
<dbReference type="InterPro" id="IPR029068">
    <property type="entry name" value="Glyas_Bleomycin-R_OHBP_Dase"/>
</dbReference>
<evidence type="ECO:0000313" key="3">
    <source>
        <dbReference type="Proteomes" id="UP000306740"/>
    </source>
</evidence>
<dbReference type="RefSeq" id="WP_139107196.1">
    <property type="nucleotide sequence ID" value="NZ_VDFR01000206.1"/>
</dbReference>